<dbReference type="InterPro" id="IPR050226">
    <property type="entry name" value="NagZ_Beta-hexosaminidase"/>
</dbReference>
<accession>A0A367ZTR2</accession>
<gene>
    <name evidence="5" type="ORF">OZSIB_0667</name>
</gene>
<dbReference type="PANTHER" id="PTHR30480:SF16">
    <property type="entry name" value="GLYCOSIDE HYDROLASE FAMILY 3 DOMAIN PROTEIN"/>
    <property type="match status" value="1"/>
</dbReference>
<dbReference type="GO" id="GO:0009254">
    <property type="term" value="P:peptidoglycan turnover"/>
    <property type="evidence" value="ECO:0007669"/>
    <property type="project" value="TreeGrafter"/>
</dbReference>
<dbReference type="GO" id="GO:0005975">
    <property type="term" value="P:carbohydrate metabolic process"/>
    <property type="evidence" value="ECO:0007669"/>
    <property type="project" value="InterPro"/>
</dbReference>
<dbReference type="AlphaFoldDB" id="A0A367ZTR2"/>
<keyword evidence="2" id="KW-0378">Hydrolase</keyword>
<organism evidence="5 6">
    <name type="scientific">Candidatus Ozemobacter sibiricus</name>
    <dbReference type="NCBI Taxonomy" id="2268124"/>
    <lineage>
        <taxon>Bacteria</taxon>
        <taxon>Candidatus Ozemobacteria</taxon>
        <taxon>Candidatus Ozemobacterales</taxon>
        <taxon>Candidatus Ozemobacteraceae</taxon>
        <taxon>Candidatus Ozemobacter</taxon>
    </lineage>
</organism>
<dbReference type="InterPro" id="IPR036962">
    <property type="entry name" value="Glyco_hydro_3_N_sf"/>
</dbReference>
<name>A0A367ZTR2_9BACT</name>
<dbReference type="PRINTS" id="PR00133">
    <property type="entry name" value="GLHYDRLASE3"/>
</dbReference>
<dbReference type="Gene3D" id="3.20.20.300">
    <property type="entry name" value="Glycoside hydrolase, family 3, N-terminal domain"/>
    <property type="match status" value="1"/>
</dbReference>
<proteinExistence type="inferred from homology"/>
<dbReference type="GO" id="GO:0004553">
    <property type="term" value="F:hydrolase activity, hydrolyzing O-glycosyl compounds"/>
    <property type="evidence" value="ECO:0007669"/>
    <property type="project" value="InterPro"/>
</dbReference>
<reference evidence="5 6" key="1">
    <citation type="submission" date="2018-05" db="EMBL/GenBank/DDBJ databases">
        <title>A metagenomic window into the 2 km-deep terrestrial subsurface aquifer revealed taxonomically and functionally diverse microbial community comprising novel uncultured bacterial lineages.</title>
        <authorList>
            <person name="Kadnikov V.V."/>
            <person name="Mardanov A.V."/>
            <person name="Beletsky A.V."/>
            <person name="Banks D."/>
            <person name="Pimenov N.V."/>
            <person name="Frank Y.A."/>
            <person name="Karnachuk O.V."/>
            <person name="Ravin N.V."/>
        </authorList>
    </citation>
    <scope>NUCLEOTIDE SEQUENCE [LARGE SCALE GENOMIC DNA]</scope>
    <source>
        <strain evidence="5">BY5</strain>
    </source>
</reference>
<dbReference type="PANTHER" id="PTHR30480">
    <property type="entry name" value="BETA-HEXOSAMINIDASE-RELATED"/>
    <property type="match status" value="1"/>
</dbReference>
<dbReference type="Gene3D" id="3.40.50.1700">
    <property type="entry name" value="Glycoside hydrolase family 3 C-terminal domain"/>
    <property type="match status" value="1"/>
</dbReference>
<dbReference type="Proteomes" id="UP000252355">
    <property type="component" value="Unassembled WGS sequence"/>
</dbReference>
<dbReference type="Pfam" id="PF00933">
    <property type="entry name" value="Glyco_hydro_3"/>
    <property type="match status" value="1"/>
</dbReference>
<evidence type="ECO:0000256" key="1">
    <source>
        <dbReference type="ARBA" id="ARBA00005336"/>
    </source>
</evidence>
<dbReference type="InterPro" id="IPR036881">
    <property type="entry name" value="Glyco_hydro_3_C_sf"/>
</dbReference>
<keyword evidence="3" id="KW-0326">Glycosidase</keyword>
<feature type="domain" description="Glycoside hydrolase family 3 N-terminal" evidence="4">
    <location>
        <begin position="3"/>
        <end position="321"/>
    </location>
</feature>
<dbReference type="InterPro" id="IPR001764">
    <property type="entry name" value="Glyco_hydro_3_N"/>
</dbReference>
<sequence length="527" mass="56349">MDLKKQIGQLFVVGYQGLEPTPEFLEFVHEWGIGGIIVFVRNIGDPQRLPAVLRTLAEAAGQVQFTSIDQEGGLVMRILSGGSLFPGAMALAATGRPELAEQVGAAMGRELRALGINWNLAPVLDINHAQNPGIGARSFGETPEQVARFGVPFIRGLQQGGVLACAKHFPGLGHARADTHLRLPTIPYDRERLQTFELVPFRAAIEAGVGAIMTSHVFFPAFETTPNLPATLSRAVLTDLLRHDMGFEGLVITDDLEMGAITETYGVPEAARLAFLAGADLLLICHDLGRERQAAETLLAEVQANPEARRRLDASLARIERARRHLAAPIGTATLAELAARHRPLIEKTHRQAVLVSHQRPGVLPVSVGRPCLAFCPQIASLVQVEETHQGDGLLALIKERLPGAQGASFDPRGTADEIVAEFEALAAPAPADAPLLLFTYNAHLFDGQAKAIRRILARRPQAIVVAVRNPYDLGLFPEAGAGLATFGFRTPALRACLDVLTGAAAPGQGPWPVDLALASHTSPATT</sequence>
<comment type="similarity">
    <text evidence="1">Belongs to the glycosyl hydrolase 3 family.</text>
</comment>
<protein>
    <submittedName>
        <fullName evidence="5">Beta-hexosaminidase, GH3 family</fullName>
    </submittedName>
</protein>
<evidence type="ECO:0000259" key="4">
    <source>
        <dbReference type="Pfam" id="PF00933"/>
    </source>
</evidence>
<dbReference type="NCBIfam" id="NF003740">
    <property type="entry name" value="PRK05337.1"/>
    <property type="match status" value="1"/>
</dbReference>
<evidence type="ECO:0000313" key="6">
    <source>
        <dbReference type="Proteomes" id="UP000252355"/>
    </source>
</evidence>
<evidence type="ECO:0000313" key="5">
    <source>
        <dbReference type="EMBL" id="RCK81533.1"/>
    </source>
</evidence>
<dbReference type="EMBL" id="QOQW01000001">
    <property type="protein sequence ID" value="RCK81533.1"/>
    <property type="molecule type" value="Genomic_DNA"/>
</dbReference>
<evidence type="ECO:0000256" key="3">
    <source>
        <dbReference type="ARBA" id="ARBA00023295"/>
    </source>
</evidence>
<evidence type="ECO:0000256" key="2">
    <source>
        <dbReference type="ARBA" id="ARBA00022801"/>
    </source>
</evidence>
<comment type="caution">
    <text evidence="5">The sequence shown here is derived from an EMBL/GenBank/DDBJ whole genome shotgun (WGS) entry which is preliminary data.</text>
</comment>
<dbReference type="InterPro" id="IPR017853">
    <property type="entry name" value="GH"/>
</dbReference>
<dbReference type="SUPFAM" id="SSF51445">
    <property type="entry name" value="(Trans)glycosidases"/>
    <property type="match status" value="1"/>
</dbReference>